<sequence length="962" mass="108635">MRRTLQQKVCLTNQRRWGELTIQERQWVQPTKGNSGASLQKETVGPVSQKSKRTSQLRRQWDHLHKAVRGYRQACTLPPNASLCECMLEQAGGRCTDSQPTEVARQVTWNMGCLVNSQGTWSCLDRAVFGGVGHHVAWILAWFVLLSTPGMVTPCPESCRCYGTLVQCLEPNSITSMLDLGEMENVTEIVMIFLEPALLCTSSILELAQCQVRKSSLHLFKDYQHLAFLSTGFCAIRRQRYFSKTQLPRSICWHYRLAQGLNLCDSGIPGLILYWKAIPCIHYPLIMTSHALRQVLELPSTIFNKHVNWASSSSRSLSEWPRPFLLILLLYQLHLIASNCTQLHLTITNLHLTLHLTITNLHLTCVIELQTIAFKLHCTQHQIFETTLEQGQEFYPTVSCWARNANRSNEENCQHKCPFRKIMHTMEALRNPLLCLGWAVSYSLSEPEVKSDSSRQSSAGFLASSGVSDLPESPGMEGGLLPSKLQQFQSSSNTIIRGVPIAVWESLFPNIGRTMFNRNTRTLIDSLQRANRNQDIERSPITVTIIEMQWAKTFLCNYVTIGLHILGCSYFVFFQTVFGSALCHMHSGTARAAVLAQEDDLAMSLHFMNFGASPLTSAEGKLDGAKTNFIENPQYFCDACVQHIKRRDIVPKWELGEGAFGKVFLAECYNLTPENEKTLVAVKGYLGTIYLTGFRVMVENTGEILVTGFQGTAEMVAVSQDLSTLPFRDFCPLRDGFAVRILTVYQYNIKHGMVKGMIKEKKDDTRKVLTSNSQQHGREDFAGMLQPARKRDSVVNGMISRLGHAAIGREWTVCTSSVGFPVGYIVVGSRVVGSWWVGGSLWTGSVHQVGGRTMLPIRWMPPESILYRKFTTESDIWSFGVVLWEIFTYGKQPWYQLSNTEAIECITQGRELERPRTCPTEVYTIMQGCWQREPQQRLNIKEVHSKLQALVKAPPVYLDILQ</sequence>
<dbReference type="InterPro" id="IPR050122">
    <property type="entry name" value="RTK"/>
</dbReference>
<dbReference type="AlphaFoldDB" id="A0AAD1WXJ3"/>
<comment type="subcellular location">
    <subcellularLocation>
        <location evidence="1">Membrane</location>
        <topology evidence="1">Single-pass type I membrane protein</topology>
    </subcellularLocation>
</comment>
<evidence type="ECO:0000256" key="2">
    <source>
        <dbReference type="ARBA" id="ARBA00022741"/>
    </source>
</evidence>
<evidence type="ECO:0000313" key="7">
    <source>
        <dbReference type="EMBL" id="CAH2326785.1"/>
    </source>
</evidence>
<name>A0AAD1WXJ3_PELCU</name>
<evidence type="ECO:0000256" key="4">
    <source>
        <dbReference type="PROSITE-ProRule" id="PRU10141"/>
    </source>
</evidence>
<accession>A0AAD1WXJ3</accession>
<dbReference type="PANTHER" id="PTHR24416">
    <property type="entry name" value="TYROSINE-PROTEIN KINASE RECEPTOR"/>
    <property type="match status" value="1"/>
</dbReference>
<keyword evidence="2 4" id="KW-0547">Nucleotide-binding</keyword>
<keyword evidence="8" id="KW-1185">Reference proteome</keyword>
<dbReference type="GO" id="GO:0004714">
    <property type="term" value="F:transmembrane receptor protein tyrosine kinase activity"/>
    <property type="evidence" value="ECO:0007669"/>
    <property type="project" value="TreeGrafter"/>
</dbReference>
<dbReference type="Gene3D" id="3.30.200.20">
    <property type="entry name" value="Phosphorylase Kinase, domain 1"/>
    <property type="match status" value="1"/>
</dbReference>
<dbReference type="PANTHER" id="PTHR24416:SF370">
    <property type="entry name" value="HIGH AFFINITY NERVE GROWTH FACTOR RECEPTOR"/>
    <property type="match status" value="1"/>
</dbReference>
<dbReference type="GO" id="GO:0005030">
    <property type="term" value="F:neurotrophin receptor activity"/>
    <property type="evidence" value="ECO:0007669"/>
    <property type="project" value="TreeGrafter"/>
</dbReference>
<dbReference type="PROSITE" id="PS00107">
    <property type="entry name" value="PROTEIN_KINASE_ATP"/>
    <property type="match status" value="1"/>
</dbReference>
<evidence type="ECO:0000256" key="5">
    <source>
        <dbReference type="SAM" id="MobiDB-lite"/>
    </source>
</evidence>
<feature type="region of interest" description="Disordered" evidence="5">
    <location>
        <begin position="31"/>
        <end position="52"/>
    </location>
</feature>
<dbReference type="GO" id="GO:0010976">
    <property type="term" value="P:positive regulation of neuron projection development"/>
    <property type="evidence" value="ECO:0007669"/>
    <property type="project" value="TreeGrafter"/>
</dbReference>
<dbReference type="Proteomes" id="UP001295444">
    <property type="component" value="Chromosome 13"/>
</dbReference>
<dbReference type="PRINTS" id="PR00109">
    <property type="entry name" value="TYRKINASE"/>
</dbReference>
<dbReference type="GO" id="GO:0005524">
    <property type="term" value="F:ATP binding"/>
    <property type="evidence" value="ECO:0007669"/>
    <property type="project" value="UniProtKB-UniRule"/>
</dbReference>
<dbReference type="GO" id="GO:0007169">
    <property type="term" value="P:cell surface receptor protein tyrosine kinase signaling pathway"/>
    <property type="evidence" value="ECO:0007669"/>
    <property type="project" value="TreeGrafter"/>
</dbReference>
<feature type="compositionally biased region" description="Polar residues" evidence="5">
    <location>
        <begin position="31"/>
        <end position="49"/>
    </location>
</feature>
<dbReference type="Pfam" id="PF07714">
    <property type="entry name" value="PK_Tyr_Ser-Thr"/>
    <property type="match status" value="1"/>
</dbReference>
<dbReference type="EMBL" id="OW240924">
    <property type="protein sequence ID" value="CAH2326785.1"/>
    <property type="molecule type" value="Genomic_DNA"/>
</dbReference>
<dbReference type="InterPro" id="IPR000719">
    <property type="entry name" value="Prot_kinase_dom"/>
</dbReference>
<evidence type="ECO:0000256" key="3">
    <source>
        <dbReference type="ARBA" id="ARBA00022840"/>
    </source>
</evidence>
<feature type="domain" description="Protein kinase" evidence="6">
    <location>
        <begin position="649"/>
        <end position="947"/>
    </location>
</feature>
<dbReference type="GO" id="GO:0051897">
    <property type="term" value="P:positive regulation of phosphatidylinositol 3-kinase/protein kinase B signal transduction"/>
    <property type="evidence" value="ECO:0007669"/>
    <property type="project" value="TreeGrafter"/>
</dbReference>
<dbReference type="GO" id="GO:0030424">
    <property type="term" value="C:axon"/>
    <property type="evidence" value="ECO:0007669"/>
    <property type="project" value="TreeGrafter"/>
</dbReference>
<reference evidence="7" key="1">
    <citation type="submission" date="2022-03" db="EMBL/GenBank/DDBJ databases">
        <authorList>
            <person name="Alioto T."/>
            <person name="Alioto T."/>
            <person name="Gomez Garrido J."/>
        </authorList>
    </citation>
    <scope>NUCLEOTIDE SEQUENCE</scope>
</reference>
<proteinExistence type="predicted"/>
<dbReference type="GO" id="GO:0043121">
    <property type="term" value="F:neurotrophin binding"/>
    <property type="evidence" value="ECO:0007669"/>
    <property type="project" value="TreeGrafter"/>
</dbReference>
<protein>
    <submittedName>
        <fullName evidence="7">High affinity nerve growth factor receptor</fullName>
    </submittedName>
</protein>
<keyword evidence="3 4" id="KW-0067">ATP-binding</keyword>
<feature type="binding site" evidence="4">
    <location>
        <position position="683"/>
    </location>
    <ligand>
        <name>ATP</name>
        <dbReference type="ChEBI" id="CHEBI:30616"/>
    </ligand>
</feature>
<evidence type="ECO:0000313" key="8">
    <source>
        <dbReference type="Proteomes" id="UP001295444"/>
    </source>
</evidence>
<organism evidence="7 8">
    <name type="scientific">Pelobates cultripes</name>
    <name type="common">Western spadefoot toad</name>
    <dbReference type="NCBI Taxonomy" id="61616"/>
    <lineage>
        <taxon>Eukaryota</taxon>
        <taxon>Metazoa</taxon>
        <taxon>Chordata</taxon>
        <taxon>Craniata</taxon>
        <taxon>Vertebrata</taxon>
        <taxon>Euteleostomi</taxon>
        <taxon>Amphibia</taxon>
        <taxon>Batrachia</taxon>
        <taxon>Anura</taxon>
        <taxon>Pelobatoidea</taxon>
        <taxon>Pelobatidae</taxon>
        <taxon>Pelobates</taxon>
    </lineage>
</organism>
<keyword evidence="7" id="KW-0675">Receptor</keyword>
<evidence type="ECO:0000259" key="6">
    <source>
        <dbReference type="PROSITE" id="PS50011"/>
    </source>
</evidence>
<dbReference type="SUPFAM" id="SSF56112">
    <property type="entry name" value="Protein kinase-like (PK-like)"/>
    <property type="match status" value="1"/>
</dbReference>
<dbReference type="GO" id="GO:0038180">
    <property type="term" value="P:nerve growth factor signaling pathway"/>
    <property type="evidence" value="ECO:0007669"/>
    <property type="project" value="TreeGrafter"/>
</dbReference>
<dbReference type="Gene3D" id="1.10.510.10">
    <property type="entry name" value="Transferase(Phosphotransferase) domain 1"/>
    <property type="match status" value="1"/>
</dbReference>
<dbReference type="InterPro" id="IPR011009">
    <property type="entry name" value="Kinase-like_dom_sf"/>
</dbReference>
<dbReference type="GO" id="GO:0043235">
    <property type="term" value="C:receptor complex"/>
    <property type="evidence" value="ECO:0007669"/>
    <property type="project" value="TreeGrafter"/>
</dbReference>
<dbReference type="GO" id="GO:0005886">
    <property type="term" value="C:plasma membrane"/>
    <property type="evidence" value="ECO:0007669"/>
    <property type="project" value="TreeGrafter"/>
</dbReference>
<dbReference type="InterPro" id="IPR017441">
    <property type="entry name" value="Protein_kinase_ATP_BS"/>
</dbReference>
<gene>
    <name evidence="7" type="ORF">PECUL_23A043859</name>
</gene>
<dbReference type="PROSITE" id="PS50011">
    <property type="entry name" value="PROTEIN_KINASE_DOM"/>
    <property type="match status" value="1"/>
</dbReference>
<evidence type="ECO:0000256" key="1">
    <source>
        <dbReference type="ARBA" id="ARBA00004479"/>
    </source>
</evidence>
<dbReference type="InterPro" id="IPR001245">
    <property type="entry name" value="Ser-Thr/Tyr_kinase_cat_dom"/>
</dbReference>